<accession>B0TKT9</accession>
<sequence>MSAIADFKKRCDAEKAKQAHDCAEHKAVTAKPANEALALLAYLLGCEEEQAIEKAHEAVAQKARFVDMQIHVDPATGDDKSVTAEVTTDEDGRISQVIATDIQTELEHSADTVADAAHTVEQAAGKVETAANDVSEASSDLAYNAETISEAASDIKEAASEIKKPSAELASSPGEKDAKAKSSSKK</sequence>
<dbReference type="OrthoDB" id="6271016at2"/>
<evidence type="ECO:0000256" key="1">
    <source>
        <dbReference type="SAM" id="MobiDB-lite"/>
    </source>
</evidence>
<reference evidence="2" key="1">
    <citation type="submission" date="2008-01" db="EMBL/GenBank/DDBJ databases">
        <title>Complete sequence of Shewanella halifaxensis HAW-EB4.</title>
        <authorList>
            <consortium name="US DOE Joint Genome Institute"/>
            <person name="Copeland A."/>
            <person name="Lucas S."/>
            <person name="Lapidus A."/>
            <person name="Glavina del Rio T."/>
            <person name="Dalin E."/>
            <person name="Tice H."/>
            <person name="Bruce D."/>
            <person name="Goodwin L."/>
            <person name="Pitluck S."/>
            <person name="Sims D."/>
            <person name="Brettin T."/>
            <person name="Detter J.C."/>
            <person name="Han C."/>
            <person name="Kuske C.R."/>
            <person name="Schmutz J."/>
            <person name="Larimer F."/>
            <person name="Land M."/>
            <person name="Hauser L."/>
            <person name="Kyrpides N."/>
            <person name="Kim E."/>
            <person name="Zhao J.-S."/>
            <person name="Richardson P."/>
        </authorList>
    </citation>
    <scope>NUCLEOTIDE SEQUENCE [LARGE SCALE GENOMIC DNA]</scope>
    <source>
        <strain evidence="2">HAW-EB4</strain>
    </source>
</reference>
<keyword evidence="3" id="KW-1185">Reference proteome</keyword>
<gene>
    <name evidence="2" type="ordered locus">Shal_1323</name>
</gene>
<dbReference type="RefSeq" id="WP_012276432.1">
    <property type="nucleotide sequence ID" value="NC_010334.1"/>
</dbReference>
<proteinExistence type="predicted"/>
<dbReference type="AlphaFoldDB" id="B0TKT9"/>
<dbReference type="Proteomes" id="UP000001317">
    <property type="component" value="Chromosome"/>
</dbReference>
<dbReference type="KEGG" id="shl:Shal_1323"/>
<organism evidence="2 3">
    <name type="scientific">Shewanella halifaxensis (strain HAW-EB4)</name>
    <dbReference type="NCBI Taxonomy" id="458817"/>
    <lineage>
        <taxon>Bacteria</taxon>
        <taxon>Pseudomonadati</taxon>
        <taxon>Pseudomonadota</taxon>
        <taxon>Gammaproteobacteria</taxon>
        <taxon>Alteromonadales</taxon>
        <taxon>Shewanellaceae</taxon>
        <taxon>Shewanella</taxon>
    </lineage>
</organism>
<evidence type="ECO:0000313" key="2">
    <source>
        <dbReference type="EMBL" id="ABZ75891.1"/>
    </source>
</evidence>
<evidence type="ECO:0000313" key="3">
    <source>
        <dbReference type="Proteomes" id="UP000001317"/>
    </source>
</evidence>
<name>B0TKT9_SHEHH</name>
<evidence type="ECO:0008006" key="4">
    <source>
        <dbReference type="Google" id="ProtNLM"/>
    </source>
</evidence>
<feature type="region of interest" description="Disordered" evidence="1">
    <location>
        <begin position="153"/>
        <end position="186"/>
    </location>
</feature>
<dbReference type="HOGENOM" id="CLU_1389381_0_0_6"/>
<dbReference type="STRING" id="458817.Shal_1323"/>
<feature type="compositionally biased region" description="Basic and acidic residues" evidence="1">
    <location>
        <begin position="153"/>
        <end position="166"/>
    </location>
</feature>
<dbReference type="EMBL" id="CP000931">
    <property type="protein sequence ID" value="ABZ75891.1"/>
    <property type="molecule type" value="Genomic_DNA"/>
</dbReference>
<protein>
    <recommendedName>
        <fullName evidence="4">Methyl-accepting chemotaxis sensory transducer</fullName>
    </recommendedName>
</protein>